<keyword evidence="4 15" id="KW-0479">Metal-binding</keyword>
<dbReference type="NCBIfam" id="NF002528">
    <property type="entry name" value="PRK01966.1-4"/>
    <property type="match status" value="1"/>
</dbReference>
<dbReference type="Gene3D" id="3.30.470.20">
    <property type="entry name" value="ATP-grasp fold, B domain"/>
    <property type="match status" value="1"/>
</dbReference>
<comment type="function">
    <text evidence="12">Cell wall formation.</text>
</comment>
<feature type="domain" description="ATP-grasp" evidence="17">
    <location>
        <begin position="143"/>
        <end position="344"/>
    </location>
</feature>
<comment type="pathway">
    <text evidence="12">Cell wall biogenesis; peptidoglycan biosynthesis.</text>
</comment>
<comment type="cofactor">
    <cofactor evidence="1">
        <name>Mn(2+)</name>
        <dbReference type="ChEBI" id="CHEBI:29035"/>
    </cofactor>
</comment>
<evidence type="ECO:0000313" key="19">
    <source>
        <dbReference type="Proteomes" id="UP000602647"/>
    </source>
</evidence>
<dbReference type="PROSITE" id="PS50975">
    <property type="entry name" value="ATP_GRASP"/>
    <property type="match status" value="1"/>
</dbReference>
<dbReference type="PROSITE" id="PS00844">
    <property type="entry name" value="DALA_DALA_LIGASE_2"/>
    <property type="match status" value="1"/>
</dbReference>
<comment type="subcellular location">
    <subcellularLocation>
        <location evidence="12">Cytoplasm</location>
    </subcellularLocation>
</comment>
<dbReference type="NCBIfam" id="TIGR01205">
    <property type="entry name" value="D_ala_D_alaTIGR"/>
    <property type="match status" value="1"/>
</dbReference>
<keyword evidence="10 15" id="KW-0464">Manganese</keyword>
<feature type="binding site" evidence="15">
    <location>
        <position position="298"/>
    </location>
    <ligand>
        <name>Mg(2+)</name>
        <dbReference type="ChEBI" id="CHEBI:18420"/>
        <label>1</label>
    </ligand>
</feature>
<feature type="binding site" evidence="14">
    <location>
        <position position="139"/>
    </location>
    <ligand>
        <name>ATP</name>
        <dbReference type="ChEBI" id="CHEBI:30616"/>
    </ligand>
</feature>
<dbReference type="PROSITE" id="PS00843">
    <property type="entry name" value="DALA_DALA_LIGASE_1"/>
    <property type="match status" value="1"/>
</dbReference>
<evidence type="ECO:0000259" key="17">
    <source>
        <dbReference type="PROSITE" id="PS50975"/>
    </source>
</evidence>
<dbReference type="InterPro" id="IPR011761">
    <property type="entry name" value="ATP-grasp"/>
</dbReference>
<evidence type="ECO:0000256" key="14">
    <source>
        <dbReference type="PIRSR" id="PIRSR039102-2"/>
    </source>
</evidence>
<feature type="active site" evidence="13">
    <location>
        <position position="188"/>
    </location>
</feature>
<dbReference type="InterPro" id="IPR011095">
    <property type="entry name" value="Dala_Dala_lig_C"/>
</dbReference>
<keyword evidence="7 15" id="KW-0460">Magnesium</keyword>
<dbReference type="SUPFAM" id="SSF56059">
    <property type="entry name" value="Glutathione synthetase ATP-binding domain-like"/>
    <property type="match status" value="1"/>
</dbReference>
<evidence type="ECO:0000256" key="6">
    <source>
        <dbReference type="ARBA" id="ARBA00022840"/>
    </source>
</evidence>
<evidence type="ECO:0000256" key="8">
    <source>
        <dbReference type="ARBA" id="ARBA00022960"/>
    </source>
</evidence>
<evidence type="ECO:0000256" key="13">
    <source>
        <dbReference type="PIRSR" id="PIRSR039102-1"/>
    </source>
</evidence>
<feature type="binding site" evidence="15">
    <location>
        <position position="311"/>
    </location>
    <ligand>
        <name>Mg(2+)</name>
        <dbReference type="ChEBI" id="CHEBI:18420"/>
        <label>1</label>
    </ligand>
</feature>
<keyword evidence="9 12" id="KW-0573">Peptidoglycan synthesis</keyword>
<gene>
    <name evidence="18" type="primary">vanG</name>
    <name evidence="12" type="synonym">ddl</name>
    <name evidence="18" type="ORF">H9L42_07370</name>
</gene>
<evidence type="ECO:0000256" key="1">
    <source>
        <dbReference type="ARBA" id="ARBA00001936"/>
    </source>
</evidence>
<dbReference type="PANTHER" id="PTHR23132">
    <property type="entry name" value="D-ALANINE--D-ALANINE LIGASE"/>
    <property type="match status" value="1"/>
</dbReference>
<dbReference type="GO" id="GO:0008360">
    <property type="term" value="P:regulation of cell shape"/>
    <property type="evidence" value="ECO:0007669"/>
    <property type="project" value="UniProtKB-KW"/>
</dbReference>
<reference evidence="18" key="1">
    <citation type="submission" date="2020-08" db="EMBL/GenBank/DDBJ databases">
        <title>Genome public.</title>
        <authorList>
            <person name="Liu C."/>
            <person name="Sun Q."/>
        </authorList>
    </citation>
    <scope>NUCLEOTIDE SEQUENCE</scope>
    <source>
        <strain evidence="18">BX12</strain>
    </source>
</reference>
<sequence length="349" mass="38683">MNRKKIGILFGGSSSEYEISLKSAYGIISHIDRKRYEPVLLGITREGTWFLYQGDIERIKDGSWYRQAACIPAVISPDRRFQGVVYMQDGEIKQIRLDAALPVMHGRLGEDGTVQGLLELAGIPIIGCGTKASAVCMDKDLSHRLASSVGIRVPKSKVLTIWGDREKALAWAEAVGYPIFVKPATEGSSIGISKVFGEKQLGQAVDIAFQYDAKVILEEEIPGFEVGCAVLGCEDPLLGCVDEIEVSGGFFDFQEKYTQKRSKIHVPARISAEKMKEIQEAAKRIYWVLGCKGFARVDLFLTPEGELVFNEVNTIPGFTPYSRYPNMMKQIGLSYGEVIERLIQTEVLS</sequence>
<dbReference type="Pfam" id="PF07478">
    <property type="entry name" value="Dala_Dala_lig_C"/>
    <property type="match status" value="1"/>
</dbReference>
<proteinExistence type="inferred from homology"/>
<dbReference type="PIRSF" id="PIRSF039102">
    <property type="entry name" value="Ddl/VanB"/>
    <property type="match status" value="1"/>
</dbReference>
<keyword evidence="12" id="KW-0963">Cytoplasm</keyword>
<dbReference type="GO" id="GO:0071555">
    <property type="term" value="P:cell wall organization"/>
    <property type="evidence" value="ECO:0007669"/>
    <property type="project" value="UniProtKB-KW"/>
</dbReference>
<dbReference type="FunFam" id="3.30.470.20:FF:000008">
    <property type="entry name" value="D-alanine--D-alanine ligase"/>
    <property type="match status" value="1"/>
</dbReference>
<dbReference type="GO" id="GO:0005524">
    <property type="term" value="F:ATP binding"/>
    <property type="evidence" value="ECO:0007669"/>
    <property type="project" value="UniProtKB-UniRule"/>
</dbReference>
<dbReference type="EC" id="6.3.2.4" evidence="12"/>
<keyword evidence="8 12" id="KW-0133">Cell shape</keyword>
<evidence type="ECO:0000256" key="12">
    <source>
        <dbReference type="HAMAP-Rule" id="MF_00047"/>
    </source>
</evidence>
<keyword evidence="5 14" id="KW-0547">Nucleotide-binding</keyword>
<dbReference type="GO" id="GO:0009252">
    <property type="term" value="P:peptidoglycan biosynthetic process"/>
    <property type="evidence" value="ECO:0007669"/>
    <property type="project" value="UniProtKB-UniRule"/>
</dbReference>
<dbReference type="InterPro" id="IPR005905">
    <property type="entry name" value="D_ala_D_ala"/>
</dbReference>
<comment type="similarity">
    <text evidence="2 12">Belongs to the D-alanine--D-alanine ligase family.</text>
</comment>
<evidence type="ECO:0000256" key="16">
    <source>
        <dbReference type="PROSITE-ProRule" id="PRU00409"/>
    </source>
</evidence>
<accession>A0A923NPA9</accession>
<feature type="active site" evidence="13">
    <location>
        <position position="16"/>
    </location>
</feature>
<dbReference type="Pfam" id="PF01820">
    <property type="entry name" value="Dala_Dala_lig_N"/>
    <property type="match status" value="1"/>
</dbReference>
<comment type="caution">
    <text evidence="18">The sequence shown here is derived from an EMBL/GenBank/DDBJ whole genome shotgun (WGS) entry which is preliminary data.</text>
</comment>
<dbReference type="RefSeq" id="WP_187302752.1">
    <property type="nucleotide sequence ID" value="NZ_JACRYT010000006.1"/>
</dbReference>
<dbReference type="InterPro" id="IPR011127">
    <property type="entry name" value="Dala_Dala_lig_N"/>
</dbReference>
<dbReference type="GO" id="GO:0046872">
    <property type="term" value="F:metal ion binding"/>
    <property type="evidence" value="ECO:0007669"/>
    <property type="project" value="UniProtKB-KW"/>
</dbReference>
<evidence type="ECO:0000256" key="11">
    <source>
        <dbReference type="ARBA" id="ARBA00023316"/>
    </source>
</evidence>
<feature type="binding site" evidence="15">
    <location>
        <position position="311"/>
    </location>
    <ligand>
        <name>Mg(2+)</name>
        <dbReference type="ChEBI" id="CHEBI:18420"/>
        <label>2</label>
    </ligand>
</feature>
<feature type="binding site" evidence="15">
    <location>
        <position position="313"/>
    </location>
    <ligand>
        <name>Mg(2+)</name>
        <dbReference type="ChEBI" id="CHEBI:18420"/>
        <label>2</label>
    </ligand>
</feature>
<comment type="catalytic activity">
    <reaction evidence="12">
        <text>2 D-alanine + ATP = D-alanyl-D-alanine + ADP + phosphate + H(+)</text>
        <dbReference type="Rhea" id="RHEA:11224"/>
        <dbReference type="ChEBI" id="CHEBI:15378"/>
        <dbReference type="ChEBI" id="CHEBI:30616"/>
        <dbReference type="ChEBI" id="CHEBI:43474"/>
        <dbReference type="ChEBI" id="CHEBI:57416"/>
        <dbReference type="ChEBI" id="CHEBI:57822"/>
        <dbReference type="ChEBI" id="CHEBI:456216"/>
        <dbReference type="EC" id="6.3.2.4"/>
    </reaction>
</comment>
<evidence type="ECO:0000256" key="15">
    <source>
        <dbReference type="PIRSR" id="PIRSR039102-3"/>
    </source>
</evidence>
<evidence type="ECO:0000256" key="3">
    <source>
        <dbReference type="ARBA" id="ARBA00022598"/>
    </source>
</evidence>
<dbReference type="HAMAP" id="MF_00047">
    <property type="entry name" value="Dala_Dala_lig"/>
    <property type="match status" value="1"/>
</dbReference>
<dbReference type="Gene3D" id="3.40.50.20">
    <property type="match status" value="1"/>
</dbReference>
<evidence type="ECO:0000256" key="4">
    <source>
        <dbReference type="ARBA" id="ARBA00022723"/>
    </source>
</evidence>
<evidence type="ECO:0000256" key="7">
    <source>
        <dbReference type="ARBA" id="ARBA00022842"/>
    </source>
</evidence>
<name>A0A923NPA9_9FIRM</name>
<dbReference type="GO" id="GO:0008716">
    <property type="term" value="F:D-alanine-D-alanine ligase activity"/>
    <property type="evidence" value="ECO:0007669"/>
    <property type="project" value="UniProtKB-UniRule"/>
</dbReference>
<feature type="active site" evidence="13">
    <location>
        <position position="322"/>
    </location>
</feature>
<dbReference type="InterPro" id="IPR000291">
    <property type="entry name" value="D-Ala_lig_Van_CS"/>
</dbReference>
<evidence type="ECO:0000256" key="9">
    <source>
        <dbReference type="ARBA" id="ARBA00022984"/>
    </source>
</evidence>
<evidence type="ECO:0000313" key="18">
    <source>
        <dbReference type="EMBL" id="MBC6679643.1"/>
    </source>
</evidence>
<feature type="binding site" evidence="14">
    <location>
        <begin position="188"/>
        <end position="189"/>
    </location>
    <ligand>
        <name>ATP</name>
        <dbReference type="ChEBI" id="CHEBI:30616"/>
    </ligand>
</feature>
<dbReference type="AlphaFoldDB" id="A0A923NPA9"/>
<dbReference type="SUPFAM" id="SSF52440">
    <property type="entry name" value="PreATP-grasp domain"/>
    <property type="match status" value="1"/>
</dbReference>
<dbReference type="InterPro" id="IPR016185">
    <property type="entry name" value="PreATP-grasp_dom_sf"/>
</dbReference>
<evidence type="ECO:0000256" key="5">
    <source>
        <dbReference type="ARBA" id="ARBA00022741"/>
    </source>
</evidence>
<keyword evidence="3 12" id="KW-0436">Ligase</keyword>
<keyword evidence="11 12" id="KW-0961">Cell wall biogenesis/degradation</keyword>
<keyword evidence="6 16" id="KW-0067">ATP-binding</keyword>
<organism evidence="18 19">
    <name type="scientific">Zhenpiania hominis</name>
    <dbReference type="NCBI Taxonomy" id="2763644"/>
    <lineage>
        <taxon>Bacteria</taxon>
        <taxon>Bacillati</taxon>
        <taxon>Bacillota</taxon>
        <taxon>Clostridia</taxon>
        <taxon>Peptostreptococcales</taxon>
        <taxon>Anaerovoracaceae</taxon>
        <taxon>Zhenpiania</taxon>
    </lineage>
</organism>
<dbReference type="Proteomes" id="UP000602647">
    <property type="component" value="Unassembled WGS sequence"/>
</dbReference>
<dbReference type="Gene3D" id="3.30.1490.20">
    <property type="entry name" value="ATP-grasp fold, A domain"/>
    <property type="match status" value="1"/>
</dbReference>
<feature type="binding site" evidence="14">
    <location>
        <begin position="218"/>
        <end position="225"/>
    </location>
    <ligand>
        <name>ATP</name>
        <dbReference type="ChEBI" id="CHEBI:30616"/>
    </ligand>
</feature>
<dbReference type="NCBIfam" id="NF000091">
    <property type="entry name" value="D_ala_D_ser_VanG"/>
    <property type="match status" value="1"/>
</dbReference>
<dbReference type="InterPro" id="IPR013815">
    <property type="entry name" value="ATP_grasp_subdomain_1"/>
</dbReference>
<dbReference type="PANTHER" id="PTHR23132:SF25">
    <property type="entry name" value="D-ALANINE--D-ALANINE LIGASE A"/>
    <property type="match status" value="1"/>
</dbReference>
<keyword evidence="19" id="KW-1185">Reference proteome</keyword>
<feature type="binding site" evidence="14">
    <location>
        <begin position="180"/>
        <end position="182"/>
    </location>
    <ligand>
        <name>ATP</name>
        <dbReference type="ChEBI" id="CHEBI:30616"/>
    </ligand>
</feature>
<dbReference type="EMBL" id="JACRYT010000006">
    <property type="protein sequence ID" value="MBC6679643.1"/>
    <property type="molecule type" value="Genomic_DNA"/>
</dbReference>
<comment type="cofactor">
    <cofactor evidence="15">
        <name>Mg(2+)</name>
        <dbReference type="ChEBI" id="CHEBI:18420"/>
    </cofactor>
    <cofactor evidence="15">
        <name>Mn(2+)</name>
        <dbReference type="ChEBI" id="CHEBI:29035"/>
    </cofactor>
    <text evidence="15">Binds 2 magnesium or manganese ions per subunit.</text>
</comment>
<dbReference type="GO" id="GO:0005829">
    <property type="term" value="C:cytosol"/>
    <property type="evidence" value="ECO:0007669"/>
    <property type="project" value="TreeGrafter"/>
</dbReference>
<protein>
    <recommendedName>
        <fullName evidence="12">D-alanine--D-alanine ligase</fullName>
        <ecNumber evidence="12">6.3.2.4</ecNumber>
    </recommendedName>
    <alternativeName>
        <fullName evidence="12">D-Ala-D-Ala ligase</fullName>
    </alternativeName>
    <alternativeName>
        <fullName evidence="12">D-alanylalanine synthetase</fullName>
    </alternativeName>
</protein>
<feature type="binding site" evidence="14">
    <location>
        <begin position="310"/>
        <end position="311"/>
    </location>
    <ligand>
        <name>ATP</name>
        <dbReference type="ChEBI" id="CHEBI:30616"/>
    </ligand>
</feature>
<evidence type="ECO:0000256" key="2">
    <source>
        <dbReference type="ARBA" id="ARBA00010871"/>
    </source>
</evidence>
<evidence type="ECO:0000256" key="10">
    <source>
        <dbReference type="ARBA" id="ARBA00023211"/>
    </source>
</evidence>